<reference evidence="1" key="1">
    <citation type="submission" date="2018-02" db="EMBL/GenBank/DDBJ databases">
        <title>Rhizophora mucronata_Transcriptome.</title>
        <authorList>
            <person name="Meera S.P."/>
            <person name="Sreeshan A."/>
            <person name="Augustine A."/>
        </authorList>
    </citation>
    <scope>NUCLEOTIDE SEQUENCE</scope>
    <source>
        <tissue evidence="1">Leaf</tissue>
    </source>
</reference>
<proteinExistence type="predicted"/>
<protein>
    <submittedName>
        <fullName evidence="1">Uncharacterized protein</fullName>
    </submittedName>
</protein>
<dbReference type="AlphaFoldDB" id="A0A2P2Q9R5"/>
<name>A0A2P2Q9R5_RHIMU</name>
<accession>A0A2P2Q9R5</accession>
<evidence type="ECO:0000313" key="1">
    <source>
        <dbReference type="EMBL" id="MBX63684.1"/>
    </source>
</evidence>
<sequence length="25" mass="3041">MCGSKLIYGDCKNYDMRFQINQLIW</sequence>
<organism evidence="1">
    <name type="scientific">Rhizophora mucronata</name>
    <name type="common">Asiatic mangrove</name>
    <dbReference type="NCBI Taxonomy" id="61149"/>
    <lineage>
        <taxon>Eukaryota</taxon>
        <taxon>Viridiplantae</taxon>
        <taxon>Streptophyta</taxon>
        <taxon>Embryophyta</taxon>
        <taxon>Tracheophyta</taxon>
        <taxon>Spermatophyta</taxon>
        <taxon>Magnoliopsida</taxon>
        <taxon>eudicotyledons</taxon>
        <taxon>Gunneridae</taxon>
        <taxon>Pentapetalae</taxon>
        <taxon>rosids</taxon>
        <taxon>fabids</taxon>
        <taxon>Malpighiales</taxon>
        <taxon>Rhizophoraceae</taxon>
        <taxon>Rhizophora</taxon>
    </lineage>
</organism>
<dbReference type="EMBL" id="GGEC01083200">
    <property type="protein sequence ID" value="MBX63684.1"/>
    <property type="molecule type" value="Transcribed_RNA"/>
</dbReference>